<dbReference type="SMART" id="SM00745">
    <property type="entry name" value="MIT"/>
    <property type="match status" value="1"/>
</dbReference>
<keyword evidence="9" id="KW-1185">Reference proteome</keyword>
<evidence type="ECO:0000256" key="2">
    <source>
        <dbReference type="ARBA" id="ARBA00022670"/>
    </source>
</evidence>
<dbReference type="InterPro" id="IPR051297">
    <property type="entry name" value="PalB/RIM13"/>
</dbReference>
<evidence type="ECO:0000256" key="5">
    <source>
        <dbReference type="PIRSR" id="PIRSR622684-1"/>
    </source>
</evidence>
<gene>
    <name evidence="8" type="primary">RIM13</name>
    <name evidence="8" type="ORF">MJAP1_003983</name>
</gene>
<reference evidence="8" key="1">
    <citation type="submission" date="2023-03" db="EMBL/GenBank/DDBJ databases">
        <title>Mating type loci evolution in Malassezia.</title>
        <authorList>
            <person name="Coelho M.A."/>
        </authorList>
    </citation>
    <scope>NUCLEOTIDE SEQUENCE</scope>
    <source>
        <strain evidence="8">CBS 9431</strain>
    </source>
</reference>
<dbReference type="SUPFAM" id="SSF49758">
    <property type="entry name" value="Calpain large subunit, middle domain (domain III)"/>
    <property type="match status" value="2"/>
</dbReference>
<dbReference type="InterPro" id="IPR022683">
    <property type="entry name" value="Calpain_III"/>
</dbReference>
<feature type="active site" evidence="5 6">
    <location>
        <position position="320"/>
    </location>
</feature>
<accession>A0AAF0JBM6</accession>
<evidence type="ECO:0000313" key="8">
    <source>
        <dbReference type="EMBL" id="WFD40992.1"/>
    </source>
</evidence>
<dbReference type="InterPro" id="IPR001300">
    <property type="entry name" value="Peptidase_C2_calpain_cat"/>
</dbReference>
<dbReference type="PROSITE" id="PS50203">
    <property type="entry name" value="CALPAIN_CAT"/>
    <property type="match status" value="1"/>
</dbReference>
<dbReference type="Proteomes" id="UP001217754">
    <property type="component" value="Chromosome 8"/>
</dbReference>
<protein>
    <submittedName>
        <fullName evidence="8">Cysteine protease</fullName>
    </submittedName>
</protein>
<dbReference type="InterPro" id="IPR036181">
    <property type="entry name" value="MIT_dom_sf"/>
</dbReference>
<evidence type="ECO:0000256" key="3">
    <source>
        <dbReference type="ARBA" id="ARBA00022801"/>
    </source>
</evidence>
<evidence type="ECO:0000259" key="7">
    <source>
        <dbReference type="PROSITE" id="PS50203"/>
    </source>
</evidence>
<dbReference type="GO" id="GO:0006508">
    <property type="term" value="P:proteolysis"/>
    <property type="evidence" value="ECO:0007669"/>
    <property type="project" value="UniProtKB-KW"/>
</dbReference>
<evidence type="ECO:0000256" key="4">
    <source>
        <dbReference type="ARBA" id="ARBA00022807"/>
    </source>
</evidence>
<dbReference type="Pfam" id="PF01067">
    <property type="entry name" value="Calpain_III"/>
    <property type="match status" value="1"/>
</dbReference>
<dbReference type="AlphaFoldDB" id="A0AAF0JBM6"/>
<dbReference type="Gene3D" id="3.90.70.10">
    <property type="entry name" value="Cysteine proteinases"/>
    <property type="match status" value="1"/>
</dbReference>
<dbReference type="SUPFAM" id="SSF116846">
    <property type="entry name" value="MIT domain"/>
    <property type="match status" value="1"/>
</dbReference>
<feature type="active site" evidence="5 6">
    <location>
        <position position="152"/>
    </location>
</feature>
<dbReference type="PANTHER" id="PTHR46143">
    <property type="entry name" value="CALPAIN-7"/>
    <property type="match status" value="1"/>
</dbReference>
<dbReference type="PRINTS" id="PR00704">
    <property type="entry name" value="CALPAIN"/>
</dbReference>
<feature type="active site" evidence="5 6">
    <location>
        <position position="340"/>
    </location>
</feature>
<keyword evidence="2 6" id="KW-0645">Protease</keyword>
<dbReference type="PANTHER" id="PTHR46143:SF1">
    <property type="entry name" value="CALPAIN-7"/>
    <property type="match status" value="1"/>
</dbReference>
<dbReference type="InterPro" id="IPR022684">
    <property type="entry name" value="Calpain_cysteine_protease"/>
</dbReference>
<name>A0AAF0JBM6_9BASI</name>
<dbReference type="RefSeq" id="XP_060123889.1">
    <property type="nucleotide sequence ID" value="XM_060267906.1"/>
</dbReference>
<evidence type="ECO:0000313" key="9">
    <source>
        <dbReference type="Proteomes" id="UP001217754"/>
    </source>
</evidence>
<evidence type="ECO:0000256" key="1">
    <source>
        <dbReference type="ARBA" id="ARBA00010193"/>
    </source>
</evidence>
<dbReference type="InterPro" id="IPR007330">
    <property type="entry name" value="MIT_dom"/>
</dbReference>
<dbReference type="Pfam" id="PF00648">
    <property type="entry name" value="Peptidase_C2"/>
    <property type="match status" value="1"/>
</dbReference>
<dbReference type="InterPro" id="IPR022682">
    <property type="entry name" value="Calpain_domain_III"/>
</dbReference>
<dbReference type="SUPFAM" id="SSF54001">
    <property type="entry name" value="Cysteine proteinases"/>
    <property type="match status" value="1"/>
</dbReference>
<keyword evidence="4 6" id="KW-0788">Thiol protease</keyword>
<dbReference type="GeneID" id="85227634"/>
<dbReference type="Gene3D" id="1.20.58.80">
    <property type="entry name" value="Phosphotransferase system, lactose/cellobiose-type IIA subunit"/>
    <property type="match status" value="1"/>
</dbReference>
<dbReference type="Gene3D" id="2.60.120.380">
    <property type="match status" value="1"/>
</dbReference>
<keyword evidence="3 6" id="KW-0378">Hydrolase</keyword>
<dbReference type="GO" id="GO:0004198">
    <property type="term" value="F:calcium-dependent cysteine-type endopeptidase activity"/>
    <property type="evidence" value="ECO:0007669"/>
    <property type="project" value="InterPro"/>
</dbReference>
<evidence type="ECO:0000256" key="6">
    <source>
        <dbReference type="PROSITE-ProRule" id="PRU00239"/>
    </source>
</evidence>
<feature type="domain" description="Calpain catalytic" evidence="7">
    <location>
        <begin position="143"/>
        <end position="342"/>
    </location>
</feature>
<sequence length="757" mass="82655">MDAKAPETPESARALAARAVQRELQGAYECALEGYTRATQLFLSFARTSHGASSSAADDHKRMASRLLSRAERIKAALHHPLGARIAMEAKGNNSWAPWPQTVPKEAESARPPLSELQLQHGAEYRPCSLPVYNASRTVRGGDIRQGSATDCSFVAALEVAAEHDARWGTGLAHGALYPKQEQVPTESHNNIYHVKLFVDGIDRCVIVDNALPMDTNGNLVCVSTCHSPVMWPALLEKAFLQAHDSGYDFHGSDAAADLYMLTGWIPEHIPLQDEQFQREKTWTRLYRAWSQGACMLSAGTGTTVDPATSSVLHALIPSHCYAILSLREDHGERLMTLVNPWKVQHDSPNALFPAAQDTPAVLECRWEEFCSVFDALGVNWDTASYPYTKTHHASWDWNADAGVLPDHVESALSDQYQLELGPRSDDVLVHLERHRMSRDVPEYIALHAFLNSARARLAHVEHGGEMGVYVDGRHTLLRLPPSAEASRYTLAVSRHGTATRPFPLYSLRVYSRVALDVHTLPTMLASRKVIEGVWRGRSAGGNMMYGHFRHNPQYRVRVHDVPGSLPRLVARLTTRAQVPVQVALVRTHERVVHLGAPTLVASSGAYTRGLALCDVQAVQPGEYIVVVSTFDPIHAEFALAIESSARMEVESVPVEGAGMYHRSGVSDSGCSTLALERATSVQLCASCDGGGVQLAVCGRDGMPLSSASSDPPAATCATLSIRMLPPGDYLLRTDPPDRRTVVDVYSAQPVALQAAP</sequence>
<comment type="similarity">
    <text evidence="1">Belongs to the peptidase C2 family. PalB/RIM13 subfamily.</text>
</comment>
<dbReference type="SMART" id="SM00230">
    <property type="entry name" value="CysPc"/>
    <property type="match status" value="1"/>
</dbReference>
<dbReference type="InterPro" id="IPR036213">
    <property type="entry name" value="Calpain_III_sf"/>
</dbReference>
<dbReference type="InterPro" id="IPR038765">
    <property type="entry name" value="Papain-like_cys_pep_sf"/>
</dbReference>
<dbReference type="EMBL" id="CP119965">
    <property type="protein sequence ID" value="WFD40992.1"/>
    <property type="molecule type" value="Genomic_DNA"/>
</dbReference>
<dbReference type="SMART" id="SM00720">
    <property type="entry name" value="calpain_III"/>
    <property type="match status" value="1"/>
</dbReference>
<proteinExistence type="inferred from homology"/>
<organism evidence="8 9">
    <name type="scientific">Malassezia japonica</name>
    <dbReference type="NCBI Taxonomy" id="223818"/>
    <lineage>
        <taxon>Eukaryota</taxon>
        <taxon>Fungi</taxon>
        <taxon>Dikarya</taxon>
        <taxon>Basidiomycota</taxon>
        <taxon>Ustilaginomycotina</taxon>
        <taxon>Malasseziomycetes</taxon>
        <taxon>Malasseziales</taxon>
        <taxon>Malasseziaceae</taxon>
        <taxon>Malassezia</taxon>
    </lineage>
</organism>